<dbReference type="EMBL" id="JACHXK010000016">
    <property type="protein sequence ID" value="MBB3113144.1"/>
    <property type="molecule type" value="Genomic_DNA"/>
</dbReference>
<evidence type="ECO:0000313" key="6">
    <source>
        <dbReference type="Proteomes" id="UP000570361"/>
    </source>
</evidence>
<accession>A0A7W5FQK5</accession>
<dbReference type="SUPFAM" id="SSF56281">
    <property type="entry name" value="Metallo-hydrolase/oxidoreductase"/>
    <property type="match status" value="1"/>
</dbReference>
<dbReference type="Gene3D" id="3.60.15.10">
    <property type="entry name" value="Ribonuclease Z/Hydroxyacylglutathione hydrolase-like"/>
    <property type="match status" value="1"/>
</dbReference>
<dbReference type="PANTHER" id="PTHR42951">
    <property type="entry name" value="METALLO-BETA-LACTAMASE DOMAIN-CONTAINING"/>
    <property type="match status" value="1"/>
</dbReference>
<evidence type="ECO:0000313" key="5">
    <source>
        <dbReference type="EMBL" id="MBB3113144.1"/>
    </source>
</evidence>
<dbReference type="SMART" id="SM00849">
    <property type="entry name" value="Lactamase_B"/>
    <property type="match status" value="1"/>
</dbReference>
<dbReference type="AlphaFoldDB" id="A0A7W5FQK5"/>
<name>A0A7W5FQK5_9BACL</name>
<reference evidence="5 6" key="1">
    <citation type="submission" date="2020-08" db="EMBL/GenBank/DDBJ databases">
        <title>Genomic Encyclopedia of Type Strains, Phase III (KMG-III): the genomes of soil and plant-associated and newly described type strains.</title>
        <authorList>
            <person name="Whitman W."/>
        </authorList>
    </citation>
    <scope>NUCLEOTIDE SEQUENCE [LARGE SCALE GENOMIC DNA]</scope>
    <source>
        <strain evidence="5 6">CECT 5862</strain>
    </source>
</reference>
<dbReference type="CDD" id="cd07721">
    <property type="entry name" value="yflN-like_MBL-fold"/>
    <property type="match status" value="1"/>
</dbReference>
<comment type="caution">
    <text evidence="5">The sequence shown here is derived from an EMBL/GenBank/DDBJ whole genome shotgun (WGS) entry which is preliminary data.</text>
</comment>
<keyword evidence="6" id="KW-1185">Reference proteome</keyword>
<dbReference type="PANTHER" id="PTHR42951:SF15">
    <property type="entry name" value="METALLO-BETA-LACTAMASE SUPERFAMILY PROTEIN"/>
    <property type="match status" value="1"/>
</dbReference>
<dbReference type="Proteomes" id="UP000570361">
    <property type="component" value="Unassembled WGS sequence"/>
</dbReference>
<gene>
    <name evidence="5" type="ORF">FHS18_005247</name>
</gene>
<sequence>MAKVHVLDIAFTHGGERHAISPVLIQDAQDTILVDCGYPEFVPLLQAAAEQHGTTLATVNRLIVTHHDMDHIGSLAELKRQYPHIEIVSHESEVPYLNGTRQSLRLTQALASYDELPASAKEQAEAFMNLLRAVEPAGVDRIVTSGERLPWCGGVEIIHTPGHMPGHISLYLPEQRTLIAGDAAVIEEGRLAIANPHYALDLAEAVMSVRRLLDYEIEELICYHGGRFEGNIREALLQLVDAYSIDYDEQQ</sequence>
<evidence type="ECO:0000256" key="3">
    <source>
        <dbReference type="ARBA" id="ARBA00048505"/>
    </source>
</evidence>
<protein>
    <submittedName>
        <fullName evidence="5">Glyoxylase-like metal-dependent hydrolase (Beta-lactamase superfamily II)</fullName>
    </submittedName>
</protein>
<keyword evidence="5" id="KW-0378">Hydrolase</keyword>
<evidence type="ECO:0000256" key="2">
    <source>
        <dbReference type="ARBA" id="ARBA00034301"/>
    </source>
</evidence>
<dbReference type="InterPro" id="IPR036866">
    <property type="entry name" value="RibonucZ/Hydroxyglut_hydro"/>
</dbReference>
<proteinExistence type="predicted"/>
<organism evidence="5 6">
    <name type="scientific">Paenibacillus phyllosphaerae</name>
    <dbReference type="NCBI Taxonomy" id="274593"/>
    <lineage>
        <taxon>Bacteria</taxon>
        <taxon>Bacillati</taxon>
        <taxon>Bacillota</taxon>
        <taxon>Bacilli</taxon>
        <taxon>Bacillales</taxon>
        <taxon>Paenibacillaceae</taxon>
        <taxon>Paenibacillus</taxon>
    </lineage>
</organism>
<comment type="catalytic activity">
    <reaction evidence="3">
        <text>3',5'-cyclic UMP + H2O = UMP + H(+)</text>
        <dbReference type="Rhea" id="RHEA:70575"/>
        <dbReference type="ChEBI" id="CHEBI:15377"/>
        <dbReference type="ChEBI" id="CHEBI:15378"/>
        <dbReference type="ChEBI" id="CHEBI:57865"/>
        <dbReference type="ChEBI" id="CHEBI:184387"/>
    </reaction>
    <physiologicalReaction direction="left-to-right" evidence="3">
        <dbReference type="Rhea" id="RHEA:70576"/>
    </physiologicalReaction>
</comment>
<dbReference type="Pfam" id="PF00753">
    <property type="entry name" value="Lactamase_B"/>
    <property type="match status" value="1"/>
</dbReference>
<evidence type="ECO:0000259" key="4">
    <source>
        <dbReference type="SMART" id="SM00849"/>
    </source>
</evidence>
<dbReference type="RefSeq" id="WP_183603234.1">
    <property type="nucleotide sequence ID" value="NZ_JACHXK010000016.1"/>
</dbReference>
<evidence type="ECO:0000256" key="1">
    <source>
        <dbReference type="ARBA" id="ARBA00034221"/>
    </source>
</evidence>
<dbReference type="GO" id="GO:0016787">
    <property type="term" value="F:hydrolase activity"/>
    <property type="evidence" value="ECO:0007669"/>
    <property type="project" value="UniProtKB-KW"/>
</dbReference>
<feature type="domain" description="Metallo-beta-lactamase" evidence="4">
    <location>
        <begin position="19"/>
        <end position="224"/>
    </location>
</feature>
<dbReference type="InterPro" id="IPR050855">
    <property type="entry name" value="NDM-1-like"/>
</dbReference>
<comment type="function">
    <text evidence="2">Counteracts the endogenous Pycsar antiviral defense system. Phosphodiesterase that enables metal-dependent hydrolysis of host cyclic nucleotide Pycsar defense signals such as cCMP and cUMP.</text>
</comment>
<dbReference type="InterPro" id="IPR001279">
    <property type="entry name" value="Metallo-B-lactamas"/>
</dbReference>
<comment type="catalytic activity">
    <reaction evidence="1">
        <text>3',5'-cyclic CMP + H2O = CMP + H(+)</text>
        <dbReference type="Rhea" id="RHEA:72675"/>
        <dbReference type="ChEBI" id="CHEBI:15377"/>
        <dbReference type="ChEBI" id="CHEBI:15378"/>
        <dbReference type="ChEBI" id="CHEBI:58003"/>
        <dbReference type="ChEBI" id="CHEBI:60377"/>
    </reaction>
    <physiologicalReaction direction="left-to-right" evidence="1">
        <dbReference type="Rhea" id="RHEA:72676"/>
    </physiologicalReaction>
</comment>